<feature type="non-terminal residue" evidence="2">
    <location>
        <position position="209"/>
    </location>
</feature>
<gene>
    <name evidence="2" type="ORF">IPOD504_LOCUS16335</name>
</gene>
<keyword evidence="3" id="KW-1185">Reference proteome</keyword>
<dbReference type="Proteomes" id="UP000837857">
    <property type="component" value="Chromosome 8"/>
</dbReference>
<evidence type="ECO:0000313" key="3">
    <source>
        <dbReference type="Proteomes" id="UP000837857"/>
    </source>
</evidence>
<proteinExistence type="predicted"/>
<feature type="compositionally biased region" description="Basic and acidic residues" evidence="1">
    <location>
        <begin position="125"/>
        <end position="135"/>
    </location>
</feature>
<name>A0ABN8J740_9NEOP</name>
<organism evidence="2 3">
    <name type="scientific">Iphiclides podalirius</name>
    <name type="common">scarce swallowtail</name>
    <dbReference type="NCBI Taxonomy" id="110791"/>
    <lineage>
        <taxon>Eukaryota</taxon>
        <taxon>Metazoa</taxon>
        <taxon>Ecdysozoa</taxon>
        <taxon>Arthropoda</taxon>
        <taxon>Hexapoda</taxon>
        <taxon>Insecta</taxon>
        <taxon>Pterygota</taxon>
        <taxon>Neoptera</taxon>
        <taxon>Endopterygota</taxon>
        <taxon>Lepidoptera</taxon>
        <taxon>Glossata</taxon>
        <taxon>Ditrysia</taxon>
        <taxon>Papilionoidea</taxon>
        <taxon>Papilionidae</taxon>
        <taxon>Papilioninae</taxon>
        <taxon>Iphiclides</taxon>
    </lineage>
</organism>
<dbReference type="EMBL" id="OW152820">
    <property type="protein sequence ID" value="CAH2074918.1"/>
    <property type="molecule type" value="Genomic_DNA"/>
</dbReference>
<accession>A0ABN8J740</accession>
<evidence type="ECO:0000313" key="2">
    <source>
        <dbReference type="EMBL" id="CAH2074918.1"/>
    </source>
</evidence>
<sequence>MSCIGALTRVCPSVRLYKRAQTLRTVRSRDRMSRPINSKCVFEINIHGFGITLYAWRRTQTADARDQSADNLWDGSHRRIAFSSEQTALGASLARPHAPLPRSAHAKSPYRTQNAEQRAPQKPATEPRKKSDARKYTVRGSPHLYHFIPPLPGRWQCEQKRNGPRYAAHGSEIIRSRNKIKKRPRNKRSAGEIRLKGLSGDAVWPAVIV</sequence>
<protein>
    <submittedName>
        <fullName evidence="2">Uncharacterized protein</fullName>
    </submittedName>
</protein>
<evidence type="ECO:0000256" key="1">
    <source>
        <dbReference type="SAM" id="MobiDB-lite"/>
    </source>
</evidence>
<feature type="region of interest" description="Disordered" evidence="1">
    <location>
        <begin position="91"/>
        <end position="136"/>
    </location>
</feature>
<reference evidence="2" key="1">
    <citation type="submission" date="2022-03" db="EMBL/GenBank/DDBJ databases">
        <authorList>
            <person name="Martin H S."/>
        </authorList>
    </citation>
    <scope>NUCLEOTIDE SEQUENCE</scope>
</reference>